<evidence type="ECO:0000313" key="2">
    <source>
        <dbReference type="EMBL" id="KYF95487.1"/>
    </source>
</evidence>
<evidence type="ECO:0000256" key="1">
    <source>
        <dbReference type="SAM" id="MobiDB-lite"/>
    </source>
</evidence>
<feature type="region of interest" description="Disordered" evidence="1">
    <location>
        <begin position="155"/>
        <end position="179"/>
    </location>
</feature>
<reference evidence="2 3" key="1">
    <citation type="submission" date="2014-02" db="EMBL/GenBank/DDBJ databases">
        <title>The small core and large imbalanced accessory genome model reveals a collaborative survival strategy of Sorangium cellulosum strains in nature.</title>
        <authorList>
            <person name="Han K."/>
            <person name="Peng R."/>
            <person name="Blom J."/>
            <person name="Li Y.-Z."/>
        </authorList>
    </citation>
    <scope>NUCLEOTIDE SEQUENCE [LARGE SCALE GENOMIC DNA]</scope>
    <source>
        <strain evidence="2 3">So0011-07</strain>
    </source>
</reference>
<organism evidence="2 3">
    <name type="scientific">Sorangium cellulosum</name>
    <name type="common">Polyangium cellulosum</name>
    <dbReference type="NCBI Taxonomy" id="56"/>
    <lineage>
        <taxon>Bacteria</taxon>
        <taxon>Pseudomonadati</taxon>
        <taxon>Myxococcota</taxon>
        <taxon>Polyangia</taxon>
        <taxon>Polyangiales</taxon>
        <taxon>Polyangiaceae</taxon>
        <taxon>Sorangium</taxon>
    </lineage>
</organism>
<dbReference type="AlphaFoldDB" id="A0A150STF5"/>
<proteinExistence type="predicted"/>
<name>A0A150STF5_SORCE</name>
<evidence type="ECO:0000313" key="3">
    <source>
        <dbReference type="Proteomes" id="UP000075635"/>
    </source>
</evidence>
<comment type="caution">
    <text evidence="2">The sequence shown here is derived from an EMBL/GenBank/DDBJ whole genome shotgun (WGS) entry which is preliminary data.</text>
</comment>
<feature type="compositionally biased region" description="Basic and acidic residues" evidence="1">
    <location>
        <begin position="167"/>
        <end position="179"/>
    </location>
</feature>
<dbReference type="EMBL" id="JEMB01000636">
    <property type="protein sequence ID" value="KYF95487.1"/>
    <property type="molecule type" value="Genomic_DNA"/>
</dbReference>
<gene>
    <name evidence="2" type="ORF">BE17_39510</name>
</gene>
<feature type="compositionally biased region" description="Polar residues" evidence="1">
    <location>
        <begin position="155"/>
        <end position="164"/>
    </location>
</feature>
<accession>A0A150STF5</accession>
<sequence length="201" mass="21915">MHRRSFIAVALVGVAALAGCAPRWRVVTQANPDPFVGQRYFALVPIDYVGLTLIDEPEDMYLAKKDADEQRSFMQDKASVNEEFAKTLISHAKEQGIDVAEVSDPASSPFVIRPYVGYMNPGFYAVVSSAPSQIMLTLRITTADGKVLDEVQFSSRTASPNPNTDLSRADSDRLSSGGRWREDARIIGEAAAGYLASRVSP</sequence>
<dbReference type="PROSITE" id="PS51257">
    <property type="entry name" value="PROKAR_LIPOPROTEIN"/>
    <property type="match status" value="1"/>
</dbReference>
<dbReference type="Proteomes" id="UP000075635">
    <property type="component" value="Unassembled WGS sequence"/>
</dbReference>
<protein>
    <submittedName>
        <fullName evidence="2">Uncharacterized protein</fullName>
    </submittedName>
</protein>